<evidence type="ECO:0000313" key="1">
    <source>
        <dbReference type="EMBL" id="PSL43616.1"/>
    </source>
</evidence>
<sequence length="567" mass="64455">MKTNELKQIFSAFENQRTNQLPDTLGEPSGQKLEQTYLSVTATNHTSSTYTFSSCGSTSMEALKHILHKYINTIDTTHFTIRGLKLDFILSANPYENFSTAEEAEGEKLPFKRGTDGLAFGNDLAYVLLPEEVRGHDVLPKKVLSLDAAVNALNEQVSTPALVKEDLQHLPFFRIRRSSYYVDPSSTVKLRNGLYVHRSINADQLRKAIEWTNRFYFQNIVKKDGSFIYTYDPALRIEVDDYNMLRHAGTAYSMLETYEITGTDEVFYNAERALEFLAGSTAPVETKDGEGAVLLDEGYRKLGGNGLAMVALAKYTELTNDDRYLPLMRKLGRWIIDTMDEEGKFTIHKQRHTTGEVREFESLYYPGEAMLGLLRLQAVETAEDTQWKDAAAKASRYIIHVRDKDVTKDTVEHDHWQLYALNDLHKFEEDPIFQKQAYFIANAIMSTQMINEAKHPSWIGGFTVPRLPPEPTSTACRSEGLSACWELATRTGDDAYAKRLLASVQASVRFQLQFQLRPGSIVHYKDPLLTLGAVQRTFASPELRIDYTQHNISSFCALYQMLNRTKF</sequence>
<comment type="caution">
    <text evidence="1">The sequence shown here is derived from an EMBL/GenBank/DDBJ whole genome shotgun (WGS) entry which is preliminary data.</text>
</comment>
<proteinExistence type="predicted"/>
<dbReference type="SUPFAM" id="SSF48208">
    <property type="entry name" value="Six-hairpin glycosidases"/>
    <property type="match status" value="1"/>
</dbReference>
<name>A0A2P8HBM5_9BACI</name>
<dbReference type="EMBL" id="PYAV01000010">
    <property type="protein sequence ID" value="PSL43616.1"/>
    <property type="molecule type" value="Genomic_DNA"/>
</dbReference>
<dbReference type="Proteomes" id="UP000242310">
    <property type="component" value="Unassembled WGS sequence"/>
</dbReference>
<protein>
    <submittedName>
        <fullName evidence="1">Uncharacterized protein</fullName>
    </submittedName>
</protein>
<dbReference type="Gene3D" id="1.50.10.20">
    <property type="match status" value="1"/>
</dbReference>
<dbReference type="InterPro" id="IPR008928">
    <property type="entry name" value="6-hairpin_glycosidase_sf"/>
</dbReference>
<evidence type="ECO:0000313" key="2">
    <source>
        <dbReference type="Proteomes" id="UP000242310"/>
    </source>
</evidence>
<accession>A0A2P8HBM5</accession>
<dbReference type="RefSeq" id="WP_106589277.1">
    <property type="nucleotide sequence ID" value="NZ_PYAV01000010.1"/>
</dbReference>
<dbReference type="AlphaFoldDB" id="A0A2P8HBM5"/>
<dbReference type="GO" id="GO:0005975">
    <property type="term" value="P:carbohydrate metabolic process"/>
    <property type="evidence" value="ECO:0007669"/>
    <property type="project" value="InterPro"/>
</dbReference>
<organism evidence="1 2">
    <name type="scientific">Salsuginibacillus halophilus</name>
    <dbReference type="NCBI Taxonomy" id="517424"/>
    <lineage>
        <taxon>Bacteria</taxon>
        <taxon>Bacillati</taxon>
        <taxon>Bacillota</taxon>
        <taxon>Bacilli</taxon>
        <taxon>Bacillales</taxon>
        <taxon>Bacillaceae</taxon>
        <taxon>Salsuginibacillus</taxon>
    </lineage>
</organism>
<dbReference type="OrthoDB" id="9810718at2"/>
<reference evidence="1 2" key="1">
    <citation type="submission" date="2018-03" db="EMBL/GenBank/DDBJ databases">
        <title>Genomic Encyclopedia of Type Strains, Phase III (KMG-III): the genomes of soil and plant-associated and newly described type strains.</title>
        <authorList>
            <person name="Whitman W."/>
        </authorList>
    </citation>
    <scope>NUCLEOTIDE SEQUENCE [LARGE SCALE GENOMIC DNA]</scope>
    <source>
        <strain evidence="1 2">CGMCC 1.07653</strain>
    </source>
</reference>
<keyword evidence="2" id="KW-1185">Reference proteome</keyword>
<gene>
    <name evidence="1" type="ORF">B0H94_11092</name>
</gene>